<dbReference type="GO" id="GO:0042760">
    <property type="term" value="P:very long-chain fatty acid catabolic process"/>
    <property type="evidence" value="ECO:0007669"/>
    <property type="project" value="TreeGrafter"/>
</dbReference>
<keyword evidence="5" id="KW-0547">Nucleotide-binding</keyword>
<dbReference type="PROSITE" id="PS50929">
    <property type="entry name" value="ABC_TM1F"/>
    <property type="match status" value="1"/>
</dbReference>
<comment type="subcellular location">
    <subcellularLocation>
        <location evidence="1">Peroxisome membrane</location>
        <topology evidence="1">Multi-pass membrane protein</topology>
    </subcellularLocation>
</comment>
<dbReference type="CDD" id="cd03223">
    <property type="entry name" value="ABCD_peroxisomal_ALDP"/>
    <property type="match status" value="1"/>
</dbReference>
<evidence type="ECO:0000256" key="10">
    <source>
        <dbReference type="ARBA" id="ARBA00023136"/>
    </source>
</evidence>
<keyword evidence="7" id="KW-0067">ATP-binding</keyword>
<dbReference type="PROSITE" id="PS00211">
    <property type="entry name" value="ABC_TRANSPORTER_1"/>
    <property type="match status" value="1"/>
</dbReference>
<evidence type="ECO:0000256" key="2">
    <source>
        <dbReference type="ARBA" id="ARBA00008575"/>
    </source>
</evidence>
<protein>
    <submittedName>
        <fullName evidence="15">ATP binding cassette subfamily D member 1</fullName>
    </submittedName>
</protein>
<dbReference type="SUPFAM" id="SSF52540">
    <property type="entry name" value="P-loop containing nucleoside triphosphate hydrolases"/>
    <property type="match status" value="1"/>
</dbReference>
<dbReference type="Gene3D" id="1.20.1560.10">
    <property type="entry name" value="ABC transporter type 1, transmembrane domain"/>
    <property type="match status" value="1"/>
</dbReference>
<feature type="compositionally biased region" description="Basic and acidic residues" evidence="12">
    <location>
        <begin position="744"/>
        <end position="757"/>
    </location>
</feature>
<dbReference type="GO" id="GO:0006635">
    <property type="term" value="P:fatty acid beta-oxidation"/>
    <property type="evidence" value="ECO:0007669"/>
    <property type="project" value="TreeGrafter"/>
</dbReference>
<dbReference type="Proteomes" id="UP000694621">
    <property type="component" value="Unplaced"/>
</dbReference>
<keyword evidence="6" id="KW-0378">Hydrolase</keyword>
<evidence type="ECO:0000256" key="4">
    <source>
        <dbReference type="ARBA" id="ARBA00022692"/>
    </source>
</evidence>
<dbReference type="PROSITE" id="PS50893">
    <property type="entry name" value="ABC_TRANSPORTER_2"/>
    <property type="match status" value="1"/>
</dbReference>
<dbReference type="FunFam" id="3.40.50.300:FF:000800">
    <property type="entry name" value="ATP-binding cassette sub-family D member 1"/>
    <property type="match status" value="1"/>
</dbReference>
<evidence type="ECO:0000256" key="12">
    <source>
        <dbReference type="SAM" id="MobiDB-lite"/>
    </source>
</evidence>
<evidence type="ECO:0000313" key="15">
    <source>
        <dbReference type="Ensembl" id="ENSAMXP00005048341.1"/>
    </source>
</evidence>
<evidence type="ECO:0000256" key="1">
    <source>
        <dbReference type="ARBA" id="ARBA00004585"/>
    </source>
</evidence>
<dbReference type="Pfam" id="PF00005">
    <property type="entry name" value="ABC_tran"/>
    <property type="match status" value="1"/>
</dbReference>
<proteinExistence type="inferred from homology"/>
<reference evidence="15" key="1">
    <citation type="submission" date="2025-08" db="UniProtKB">
        <authorList>
            <consortium name="Ensembl"/>
        </authorList>
    </citation>
    <scope>IDENTIFICATION</scope>
</reference>
<dbReference type="GO" id="GO:0005324">
    <property type="term" value="F:long-chain fatty acid transmembrane transporter activity"/>
    <property type="evidence" value="ECO:0007669"/>
    <property type="project" value="TreeGrafter"/>
</dbReference>
<dbReference type="InterPro" id="IPR027417">
    <property type="entry name" value="P-loop_NTPase"/>
</dbReference>
<evidence type="ECO:0000313" key="16">
    <source>
        <dbReference type="Proteomes" id="UP000694621"/>
    </source>
</evidence>
<dbReference type="SUPFAM" id="SSF90123">
    <property type="entry name" value="ABC transporter transmembrane region"/>
    <property type="match status" value="1"/>
</dbReference>
<dbReference type="InterPro" id="IPR003593">
    <property type="entry name" value="AAA+_ATPase"/>
</dbReference>
<keyword evidence="10" id="KW-0472">Membrane</keyword>
<dbReference type="AlphaFoldDB" id="A0A8B9L7P7"/>
<evidence type="ECO:0000256" key="8">
    <source>
        <dbReference type="ARBA" id="ARBA00022967"/>
    </source>
</evidence>
<evidence type="ECO:0000256" key="9">
    <source>
        <dbReference type="ARBA" id="ARBA00022989"/>
    </source>
</evidence>
<dbReference type="PANTHER" id="PTHR11384">
    <property type="entry name" value="ATP-BINDING CASSETTE, SUB-FAMILY D MEMBER"/>
    <property type="match status" value="1"/>
</dbReference>
<evidence type="ECO:0000259" key="14">
    <source>
        <dbReference type="PROSITE" id="PS50929"/>
    </source>
</evidence>
<comment type="similarity">
    <text evidence="2">Belongs to the ABC transporter superfamily. ABCD family. Peroxisomal fatty acyl CoA transporter (TC 3.A.1.203) subfamily.</text>
</comment>
<dbReference type="GO" id="GO:0015910">
    <property type="term" value="P:long-chain fatty acid import into peroxisome"/>
    <property type="evidence" value="ECO:0007669"/>
    <property type="project" value="TreeGrafter"/>
</dbReference>
<accession>A0A8B9L7P7</accession>
<dbReference type="PANTHER" id="PTHR11384:SF71">
    <property type="entry name" value="ATP-BINDING CASSETTE SUB-FAMILY D MEMBER 1"/>
    <property type="match status" value="1"/>
</dbReference>
<dbReference type="InterPro" id="IPR011527">
    <property type="entry name" value="ABC1_TM_dom"/>
</dbReference>
<dbReference type="SMART" id="SM00382">
    <property type="entry name" value="AAA"/>
    <property type="match status" value="1"/>
</dbReference>
<sequence length="757" mass="85594">MSGLYSKLPPQLKRPVVKKAVFVLLAAYGVKKLYPYISGRLKRGASRAHLPQTNGEPLEVVERRRNKKSSPAVNREFLERLSRLLRILFPRLFCKELALLGFHSLALISRTFLSIYVANLDGKIVKTIVKKDPQAFVWELTKWLLIAIPATFVNSAIRYLEGQLSLAFRTRLVTHAYRLYFSDQTYYRVSNMDGRLANPDQSLTEDMVMFAASVAHLYSNLTKPILDVVMTCYTLINIGQSKGANTTWPSVIAGIVVALTAKILRAFSPRFGKLVAEEAKRKGDLRYMHSRIIANSEEIAFYGGHKVEMSQLQRSYKALHSQINLILFKRLWYVMLEQFLMKYLWSASGLVMVAVPIITATGYSEHDVKQAAMVMKEEDLVSERTEAFTTARNLLNAAADAVERIMSSYKEVTELAGYTARVYEMFEVFEDVRVGVYRRSAEEEQSGGTRSGLWEVKHGMRVDGPLQIGGQVIDVDQGIRCESLPIITPTGDVVVSSLNIKVDEGMHLLITGPNGCGKSSLFRILSGLWPVYSGVLYKPPPQHMFYIPQRPYMSVGTLRDQVIYPDTTQEMVEKGFTDQQLEGILRTVNLLYILEREGGWDAESDWKDVLSGGEKQRMGMARMFYHKPKYALLDECTSAVSIDVEGKIFEAAKDAGIALLSITHRPSLWKYHTHLLQFDGEGGWRFEKLDASTRVSLQDEKLRLETQLSGIPKMQQRLAELCSILGEDSRLESPGEQGEEEEEKDRVRDTVHSRVGR</sequence>
<feature type="domain" description="ABC transporter" evidence="13">
    <location>
        <begin position="479"/>
        <end position="706"/>
    </location>
</feature>
<keyword evidence="11" id="KW-0576">Peroxisome</keyword>
<keyword evidence="8" id="KW-1278">Translocase</keyword>
<evidence type="ECO:0000256" key="7">
    <source>
        <dbReference type="ARBA" id="ARBA00022840"/>
    </source>
</evidence>
<evidence type="ECO:0000256" key="6">
    <source>
        <dbReference type="ARBA" id="ARBA00022801"/>
    </source>
</evidence>
<dbReference type="GO" id="GO:0007031">
    <property type="term" value="P:peroxisome organization"/>
    <property type="evidence" value="ECO:0007669"/>
    <property type="project" value="TreeGrafter"/>
</dbReference>
<evidence type="ECO:0000256" key="11">
    <source>
        <dbReference type="ARBA" id="ARBA00023140"/>
    </source>
</evidence>
<name>A0A8B9L7P7_ASTMX</name>
<evidence type="ECO:0000256" key="5">
    <source>
        <dbReference type="ARBA" id="ARBA00022741"/>
    </source>
</evidence>
<dbReference type="GO" id="GO:0005524">
    <property type="term" value="F:ATP binding"/>
    <property type="evidence" value="ECO:0007669"/>
    <property type="project" value="UniProtKB-KW"/>
</dbReference>
<dbReference type="Ensembl" id="ENSAMXT00005052447.1">
    <property type="protein sequence ID" value="ENSAMXP00005048341.1"/>
    <property type="gene ID" value="ENSAMXG00005021993.1"/>
</dbReference>
<evidence type="ECO:0000259" key="13">
    <source>
        <dbReference type="PROSITE" id="PS50893"/>
    </source>
</evidence>
<feature type="domain" description="ABC transmembrane type-1" evidence="14">
    <location>
        <begin position="105"/>
        <end position="341"/>
    </location>
</feature>
<dbReference type="GO" id="GO:0005778">
    <property type="term" value="C:peroxisomal membrane"/>
    <property type="evidence" value="ECO:0007669"/>
    <property type="project" value="UniProtKB-SubCell"/>
</dbReference>
<feature type="region of interest" description="Disordered" evidence="12">
    <location>
        <begin position="728"/>
        <end position="757"/>
    </location>
</feature>
<dbReference type="GO" id="GO:0016887">
    <property type="term" value="F:ATP hydrolysis activity"/>
    <property type="evidence" value="ECO:0007669"/>
    <property type="project" value="InterPro"/>
</dbReference>
<dbReference type="InterPro" id="IPR050835">
    <property type="entry name" value="ABC_transporter_sub-D"/>
</dbReference>
<dbReference type="Gene3D" id="3.40.50.300">
    <property type="entry name" value="P-loop containing nucleotide triphosphate hydrolases"/>
    <property type="match status" value="1"/>
</dbReference>
<keyword evidence="9" id="KW-1133">Transmembrane helix</keyword>
<dbReference type="InterPro" id="IPR017871">
    <property type="entry name" value="ABC_transporter-like_CS"/>
</dbReference>
<dbReference type="InterPro" id="IPR036640">
    <property type="entry name" value="ABC1_TM_sf"/>
</dbReference>
<organism evidence="15 16">
    <name type="scientific">Astyanax mexicanus</name>
    <name type="common">Blind cave fish</name>
    <name type="synonym">Astyanax fasciatus mexicanus</name>
    <dbReference type="NCBI Taxonomy" id="7994"/>
    <lineage>
        <taxon>Eukaryota</taxon>
        <taxon>Metazoa</taxon>
        <taxon>Chordata</taxon>
        <taxon>Craniata</taxon>
        <taxon>Vertebrata</taxon>
        <taxon>Euteleostomi</taxon>
        <taxon>Actinopterygii</taxon>
        <taxon>Neopterygii</taxon>
        <taxon>Teleostei</taxon>
        <taxon>Ostariophysi</taxon>
        <taxon>Characiformes</taxon>
        <taxon>Characoidei</taxon>
        <taxon>Acestrorhamphidae</taxon>
        <taxon>Acestrorhamphinae</taxon>
        <taxon>Astyanax</taxon>
    </lineage>
</organism>
<keyword evidence="4" id="KW-0812">Transmembrane</keyword>
<dbReference type="GO" id="GO:0140359">
    <property type="term" value="F:ABC-type transporter activity"/>
    <property type="evidence" value="ECO:0007669"/>
    <property type="project" value="InterPro"/>
</dbReference>
<keyword evidence="3" id="KW-0813">Transport</keyword>
<evidence type="ECO:0000256" key="3">
    <source>
        <dbReference type="ARBA" id="ARBA00022448"/>
    </source>
</evidence>
<dbReference type="InterPro" id="IPR003439">
    <property type="entry name" value="ABC_transporter-like_ATP-bd"/>
</dbReference>
<dbReference type="Pfam" id="PF06472">
    <property type="entry name" value="ABC_membrane_2"/>
    <property type="match status" value="1"/>
</dbReference>